<reference evidence="1" key="1">
    <citation type="journal article" date="2020" name="Stud. Mycol.">
        <title>101 Dothideomycetes genomes: a test case for predicting lifestyles and emergence of pathogens.</title>
        <authorList>
            <person name="Haridas S."/>
            <person name="Albert R."/>
            <person name="Binder M."/>
            <person name="Bloem J."/>
            <person name="Labutti K."/>
            <person name="Salamov A."/>
            <person name="Andreopoulos B."/>
            <person name="Baker S."/>
            <person name="Barry K."/>
            <person name="Bills G."/>
            <person name="Bluhm B."/>
            <person name="Cannon C."/>
            <person name="Castanera R."/>
            <person name="Culley D."/>
            <person name="Daum C."/>
            <person name="Ezra D."/>
            <person name="Gonzalez J."/>
            <person name="Henrissat B."/>
            <person name="Kuo A."/>
            <person name="Liang C."/>
            <person name="Lipzen A."/>
            <person name="Lutzoni F."/>
            <person name="Magnuson J."/>
            <person name="Mondo S."/>
            <person name="Nolan M."/>
            <person name="Ohm R."/>
            <person name="Pangilinan J."/>
            <person name="Park H.-J."/>
            <person name="Ramirez L."/>
            <person name="Alfaro M."/>
            <person name="Sun H."/>
            <person name="Tritt A."/>
            <person name="Yoshinaga Y."/>
            <person name="Zwiers L.-H."/>
            <person name="Turgeon B."/>
            <person name="Goodwin S."/>
            <person name="Spatafora J."/>
            <person name="Crous P."/>
            <person name="Grigoriev I."/>
        </authorList>
    </citation>
    <scope>NUCLEOTIDE SEQUENCE</scope>
    <source>
        <strain evidence="1">CBS 123094</strain>
    </source>
</reference>
<accession>A0A6A5WCF7</accession>
<organism evidence="1 2">
    <name type="scientific">Amniculicola lignicola CBS 123094</name>
    <dbReference type="NCBI Taxonomy" id="1392246"/>
    <lineage>
        <taxon>Eukaryota</taxon>
        <taxon>Fungi</taxon>
        <taxon>Dikarya</taxon>
        <taxon>Ascomycota</taxon>
        <taxon>Pezizomycotina</taxon>
        <taxon>Dothideomycetes</taxon>
        <taxon>Pleosporomycetidae</taxon>
        <taxon>Pleosporales</taxon>
        <taxon>Amniculicolaceae</taxon>
        <taxon>Amniculicola</taxon>
    </lineage>
</organism>
<evidence type="ECO:0000313" key="2">
    <source>
        <dbReference type="Proteomes" id="UP000799779"/>
    </source>
</evidence>
<dbReference type="OrthoDB" id="4873887at2759"/>
<sequence>IDYETARQQNYHKTTDFKGIVSLPHLHHLISPKTTDSVVILPTTGGRSVFFAPDVHIVTFWGIDDDKWTKLAPEWFSAIANSDACTGYIFGEVQPNPLSDVSGNAALGRGAIMTYGWLSREQQNRDIVMAAVTESYEASKGAVKKSETWGMNVCVVEDNGYLHRWRKMGENKKPLKAVVGGLHKFGTL</sequence>
<keyword evidence="2" id="KW-1185">Reference proteome</keyword>
<protein>
    <submittedName>
        <fullName evidence="1">Uncharacterized protein</fullName>
    </submittedName>
</protein>
<gene>
    <name evidence="1" type="ORF">P154DRAFT_436980</name>
</gene>
<name>A0A6A5WCF7_9PLEO</name>
<feature type="non-terminal residue" evidence="1">
    <location>
        <position position="1"/>
    </location>
</feature>
<dbReference type="EMBL" id="ML977595">
    <property type="protein sequence ID" value="KAF1999520.1"/>
    <property type="molecule type" value="Genomic_DNA"/>
</dbReference>
<evidence type="ECO:0000313" key="1">
    <source>
        <dbReference type="EMBL" id="KAF1999520.1"/>
    </source>
</evidence>
<proteinExistence type="predicted"/>
<dbReference type="AlphaFoldDB" id="A0A6A5WCF7"/>
<dbReference type="Proteomes" id="UP000799779">
    <property type="component" value="Unassembled WGS sequence"/>
</dbReference>